<evidence type="ECO:0000313" key="1">
    <source>
        <dbReference type="EMBL" id="HIT39551.1"/>
    </source>
</evidence>
<protein>
    <submittedName>
        <fullName evidence="1">Phage virion morphogenesis protein</fullName>
    </submittedName>
</protein>
<gene>
    <name evidence="1" type="ORF">IAD06_05890</name>
</gene>
<reference evidence="1" key="2">
    <citation type="journal article" date="2021" name="PeerJ">
        <title>Extensive microbial diversity within the chicken gut microbiome revealed by metagenomics and culture.</title>
        <authorList>
            <person name="Gilroy R."/>
            <person name="Ravi A."/>
            <person name="Getino M."/>
            <person name="Pursley I."/>
            <person name="Horton D.L."/>
            <person name="Alikhan N.F."/>
            <person name="Baker D."/>
            <person name="Gharbi K."/>
            <person name="Hall N."/>
            <person name="Watson M."/>
            <person name="Adriaenssens E.M."/>
            <person name="Foster-Nyarko E."/>
            <person name="Jarju S."/>
            <person name="Secka A."/>
            <person name="Antonio M."/>
            <person name="Oren A."/>
            <person name="Chaudhuri R.R."/>
            <person name="La Ragione R."/>
            <person name="Hildebrand F."/>
            <person name="Pallen M.J."/>
        </authorList>
    </citation>
    <scope>NUCLEOTIDE SEQUENCE</scope>
    <source>
        <strain evidence="1">21143</strain>
    </source>
</reference>
<reference evidence="1" key="1">
    <citation type="submission" date="2020-10" db="EMBL/GenBank/DDBJ databases">
        <authorList>
            <person name="Gilroy R."/>
        </authorList>
    </citation>
    <scope>NUCLEOTIDE SEQUENCE</scope>
    <source>
        <strain evidence="1">21143</strain>
    </source>
</reference>
<proteinExistence type="predicted"/>
<dbReference type="AlphaFoldDB" id="A0A9D1KDT8"/>
<accession>A0A9D1KDT8</accession>
<dbReference type="EMBL" id="DVKT01000045">
    <property type="protein sequence ID" value="HIT39551.1"/>
    <property type="molecule type" value="Genomic_DNA"/>
</dbReference>
<dbReference type="InterPro" id="IPR006522">
    <property type="entry name" value="Phage_virion_morphogenesis"/>
</dbReference>
<sequence length="167" mass="18760">MAKMTPGQFKAEIERLQRISPDFMARIAPLVAANTAVAEFKNNFRTESFDGVKWKEVQRRDGHSPAYRYAARHHPARTTRNILTGDTGDLGRSIEVKEVGEGRATVWTSPQEFGSKEPYGAVHNEGLKAGRGTGFIMPRRRFMGDTPGLREKTVKELGKALDRLFKK</sequence>
<dbReference type="Proteomes" id="UP000886722">
    <property type="component" value="Unassembled WGS sequence"/>
</dbReference>
<name>A0A9D1KDT8_9BACT</name>
<evidence type="ECO:0000313" key="2">
    <source>
        <dbReference type="Proteomes" id="UP000886722"/>
    </source>
</evidence>
<dbReference type="Pfam" id="PF05069">
    <property type="entry name" value="Phage_tail_S"/>
    <property type="match status" value="1"/>
</dbReference>
<organism evidence="1 2">
    <name type="scientific">Candidatus Caccoplasma intestinavium</name>
    <dbReference type="NCBI Taxonomy" id="2840716"/>
    <lineage>
        <taxon>Bacteria</taxon>
        <taxon>Pseudomonadati</taxon>
        <taxon>Bacteroidota</taxon>
        <taxon>Bacteroidia</taxon>
        <taxon>Bacteroidales</taxon>
        <taxon>Bacteroidaceae</taxon>
        <taxon>Bacteroidaceae incertae sedis</taxon>
        <taxon>Candidatus Caccoplasma</taxon>
    </lineage>
</organism>
<comment type="caution">
    <text evidence="1">The sequence shown here is derived from an EMBL/GenBank/DDBJ whole genome shotgun (WGS) entry which is preliminary data.</text>
</comment>